<dbReference type="Proteomes" id="UP000466692">
    <property type="component" value="Unassembled WGS sequence"/>
</dbReference>
<comment type="caution">
    <text evidence="1">The sequence shown here is derived from an EMBL/GenBank/DDBJ whole genome shotgun (WGS) entry which is preliminary data.</text>
</comment>
<gene>
    <name evidence="1" type="ORF">GLW08_19130</name>
</gene>
<evidence type="ECO:0000313" key="1">
    <source>
        <dbReference type="EMBL" id="MYL55431.1"/>
    </source>
</evidence>
<proteinExistence type="predicted"/>
<sequence length="193" mass="23365">MHRRRVIRMEISSQKLQNIIQDERVKETFIEQLIKEYHQSITKLAYTYVKDQPLAEEVTQDVFLTCFHKIELFRNDSSIKTWLYRITINKCKDQLRKRKFIDLLMFQPDRNNQEVIETHHPESIVTANYEYKALSESVLSLPTKFKEVIYMHYYEEMKIKEISQVLSIKINTVKTRLNRGRNMLKEKYEEAIK</sequence>
<dbReference type="EMBL" id="WMEU01000008">
    <property type="protein sequence ID" value="MYL55431.1"/>
    <property type="molecule type" value="Genomic_DNA"/>
</dbReference>
<protein>
    <submittedName>
        <fullName evidence="1">Sigma-70 family RNA polymerase sigma factor</fullName>
    </submittedName>
</protein>
<accession>A0ACC7VKD4</accession>
<evidence type="ECO:0000313" key="2">
    <source>
        <dbReference type="Proteomes" id="UP000466692"/>
    </source>
</evidence>
<reference evidence="1" key="1">
    <citation type="submission" date="2019-11" db="EMBL/GenBank/DDBJ databases">
        <title>Genome sequences of 17 halophilic strains isolated from different environments.</title>
        <authorList>
            <person name="Furrow R.E."/>
        </authorList>
    </citation>
    <scope>NUCLEOTIDE SEQUENCE</scope>
    <source>
        <strain evidence="1">22510_22_Filter</strain>
    </source>
</reference>
<name>A0ACC7VKD4_9BACI</name>
<keyword evidence="2" id="KW-1185">Reference proteome</keyword>
<organism evidence="1 2">
    <name type="scientific">Pontibacillus yanchengensis</name>
    <dbReference type="NCBI Taxonomy" id="462910"/>
    <lineage>
        <taxon>Bacteria</taxon>
        <taxon>Bacillati</taxon>
        <taxon>Bacillota</taxon>
        <taxon>Bacilli</taxon>
        <taxon>Bacillales</taxon>
        <taxon>Bacillaceae</taxon>
        <taxon>Pontibacillus</taxon>
    </lineage>
</organism>